<keyword evidence="1" id="KW-0472">Membrane</keyword>
<dbReference type="EMBL" id="QTTN01000006">
    <property type="protein sequence ID" value="REE90566.1"/>
    <property type="molecule type" value="Genomic_DNA"/>
</dbReference>
<feature type="transmembrane region" description="Helical" evidence="1">
    <location>
        <begin position="144"/>
        <end position="171"/>
    </location>
</feature>
<proteinExistence type="predicted"/>
<evidence type="ECO:0000256" key="1">
    <source>
        <dbReference type="SAM" id="Phobius"/>
    </source>
</evidence>
<name>A0A3D9SBB0_9BACL</name>
<keyword evidence="1" id="KW-0812">Transmembrane</keyword>
<gene>
    <name evidence="2" type="ORF">A8990_10669</name>
</gene>
<dbReference type="OrthoDB" id="9800610at2"/>
<evidence type="ECO:0000313" key="3">
    <source>
        <dbReference type="Proteomes" id="UP000256304"/>
    </source>
</evidence>
<evidence type="ECO:0000313" key="2">
    <source>
        <dbReference type="EMBL" id="REE90566.1"/>
    </source>
</evidence>
<feature type="transmembrane region" description="Helical" evidence="1">
    <location>
        <begin position="234"/>
        <end position="254"/>
    </location>
</feature>
<dbReference type="PANTHER" id="PTHR36833:SF1">
    <property type="entry name" value="INTEGRAL MEMBRANE TRANSPORT PROTEIN"/>
    <property type="match status" value="1"/>
</dbReference>
<dbReference type="Proteomes" id="UP000256304">
    <property type="component" value="Unassembled WGS sequence"/>
</dbReference>
<keyword evidence="1" id="KW-1133">Transmembrane helix</keyword>
<feature type="transmembrane region" description="Helical" evidence="1">
    <location>
        <begin position="118"/>
        <end position="137"/>
    </location>
</feature>
<protein>
    <submittedName>
        <fullName evidence="2">ABC-2 type transport system permease protein</fullName>
    </submittedName>
</protein>
<dbReference type="PANTHER" id="PTHR36833">
    <property type="entry name" value="SLR0610 PROTEIN-RELATED"/>
    <property type="match status" value="1"/>
</dbReference>
<dbReference type="InterPro" id="IPR010390">
    <property type="entry name" value="ABC-2_transporter-like"/>
</dbReference>
<dbReference type="Pfam" id="PF06182">
    <property type="entry name" value="ABC2_membrane_6"/>
    <property type="match status" value="1"/>
</dbReference>
<dbReference type="AlphaFoldDB" id="A0A3D9SBB0"/>
<reference evidence="2 3" key="1">
    <citation type="submission" date="2018-08" db="EMBL/GenBank/DDBJ databases">
        <title>Genomic Encyclopedia of Type Strains, Phase III (KMG-III): the genomes of soil and plant-associated and newly described type strains.</title>
        <authorList>
            <person name="Whitman W."/>
        </authorList>
    </citation>
    <scope>NUCLEOTIDE SEQUENCE [LARGE SCALE GENOMIC DNA]</scope>
    <source>
        <strain evidence="2 3">CGMCC 1.10966</strain>
    </source>
</reference>
<feature type="transmembrane region" description="Helical" evidence="1">
    <location>
        <begin position="199"/>
        <end position="222"/>
    </location>
</feature>
<dbReference type="RefSeq" id="WP_116188308.1">
    <property type="nucleotide sequence ID" value="NZ_QTTN01000006.1"/>
</dbReference>
<keyword evidence="3" id="KW-1185">Reference proteome</keyword>
<organism evidence="2 3">
    <name type="scientific">Paenibacillus taihuensis</name>
    <dbReference type="NCBI Taxonomy" id="1156355"/>
    <lineage>
        <taxon>Bacteria</taxon>
        <taxon>Bacillati</taxon>
        <taxon>Bacillota</taxon>
        <taxon>Bacilli</taxon>
        <taxon>Bacillales</taxon>
        <taxon>Paenibacillaceae</taxon>
        <taxon>Paenibacillus</taxon>
    </lineage>
</organism>
<feature type="transmembrane region" description="Helical" evidence="1">
    <location>
        <begin position="59"/>
        <end position="82"/>
    </location>
</feature>
<feature type="transmembrane region" description="Helical" evidence="1">
    <location>
        <begin position="25"/>
        <end position="47"/>
    </location>
</feature>
<sequence>MFYWSLAMEYMKNYAKTKLTYRADFWVELLSDLLFQGVNLIFILIVFQHTPALGGWSEAEVVFVYGYFMVPAGIFGAFFNIWNFSDRYIVKGEFDRVLTRPAYNLYQVLLENLDPPSLFGSLVGLVIMVLSWGDLGLAFSVVDILMMVIFTIGSIMIYAGLFTALTAISFYSDAPTGILPLMYNISNYGRYPVNIYNKIIRFTLTWLLPFAFVGVIPASYFLDKDHAGLSKLAILTPVMGIVVGAIGLGIWNLGVKKYRGAGS</sequence>
<comment type="caution">
    <text evidence="2">The sequence shown here is derived from an EMBL/GenBank/DDBJ whole genome shotgun (WGS) entry which is preliminary data.</text>
</comment>
<accession>A0A3D9SBB0</accession>